<dbReference type="AlphaFoldDB" id="A0AAV2GKA4"/>
<dbReference type="InterPro" id="IPR021109">
    <property type="entry name" value="Peptidase_aspartic_dom_sf"/>
</dbReference>
<dbReference type="PANTHER" id="PTHR33240:SF8">
    <property type="entry name" value="OS03G0439900 PROTEIN"/>
    <property type="match status" value="1"/>
</dbReference>
<proteinExistence type="predicted"/>
<accession>A0AAV2GKA4</accession>
<organism evidence="1 2">
    <name type="scientific">Linum trigynum</name>
    <dbReference type="NCBI Taxonomy" id="586398"/>
    <lineage>
        <taxon>Eukaryota</taxon>
        <taxon>Viridiplantae</taxon>
        <taxon>Streptophyta</taxon>
        <taxon>Embryophyta</taxon>
        <taxon>Tracheophyta</taxon>
        <taxon>Spermatophyta</taxon>
        <taxon>Magnoliopsida</taxon>
        <taxon>eudicotyledons</taxon>
        <taxon>Gunneridae</taxon>
        <taxon>Pentapetalae</taxon>
        <taxon>rosids</taxon>
        <taxon>fabids</taxon>
        <taxon>Malpighiales</taxon>
        <taxon>Linaceae</taxon>
        <taxon>Linum</taxon>
    </lineage>
</organism>
<evidence type="ECO:0000313" key="1">
    <source>
        <dbReference type="EMBL" id="CAL1411104.1"/>
    </source>
</evidence>
<dbReference type="Gene3D" id="2.40.70.10">
    <property type="entry name" value="Acid Proteases"/>
    <property type="match status" value="1"/>
</dbReference>
<evidence type="ECO:0000313" key="2">
    <source>
        <dbReference type="Proteomes" id="UP001497516"/>
    </source>
</evidence>
<dbReference type="PANTHER" id="PTHR33240">
    <property type="entry name" value="OS08G0508500 PROTEIN"/>
    <property type="match status" value="1"/>
</dbReference>
<dbReference type="Proteomes" id="UP001497516">
    <property type="component" value="Chromosome 9"/>
</dbReference>
<dbReference type="EMBL" id="OZ034822">
    <property type="protein sequence ID" value="CAL1411104.1"/>
    <property type="molecule type" value="Genomic_DNA"/>
</dbReference>
<protein>
    <submittedName>
        <fullName evidence="1">Uncharacterized protein</fullName>
    </submittedName>
</protein>
<gene>
    <name evidence="1" type="ORF">LTRI10_LOCUS50480</name>
</gene>
<sequence length="313" mass="35125">MRDPKKYCDFHRATGHWTEDCRELRFEIEGLIRRGLLTEFTREKEEQVARPQDAPPPPQADYNEATGAYVVQKEIGVVTLEGDCPKKKTKRERAAECEAVETRQKCNLSFDDEEFPQGVPSEDPLIITVLVAACKIHSLLIDGGSAADILFQSTVDQMDIDPRLIKRAQGNLVGFSGTRVPVIDVVTLPVVVRDQEPRVSKQVEFTIVDCKSAHNGILGRPFLAKFMALPSTCHQKLKFPTKTGIGEARGTQWKEREEARQTNIVDTRAEEPRPESMDSDFEVAIDPAKPTKKIRISTHVHSDAIEPLITLLK</sequence>
<reference evidence="1 2" key="1">
    <citation type="submission" date="2024-04" db="EMBL/GenBank/DDBJ databases">
        <authorList>
            <person name="Fracassetti M."/>
        </authorList>
    </citation>
    <scope>NUCLEOTIDE SEQUENCE [LARGE SCALE GENOMIC DNA]</scope>
</reference>
<name>A0AAV2GKA4_9ROSI</name>
<dbReference type="CDD" id="cd00303">
    <property type="entry name" value="retropepsin_like"/>
    <property type="match status" value="1"/>
</dbReference>
<keyword evidence="2" id="KW-1185">Reference proteome</keyword>